<dbReference type="InterPro" id="IPR022271">
    <property type="entry name" value="Lipocalin_ApoD"/>
</dbReference>
<dbReference type="EMBL" id="LPUR01000019">
    <property type="protein sequence ID" value="KXH79032.1"/>
    <property type="molecule type" value="Genomic_DNA"/>
</dbReference>
<dbReference type="GO" id="GO:0008289">
    <property type="term" value="F:lipid binding"/>
    <property type="evidence" value="ECO:0007669"/>
    <property type="project" value="UniProtKB-KW"/>
</dbReference>
<evidence type="ECO:0000256" key="1">
    <source>
        <dbReference type="ARBA" id="ARBA00004442"/>
    </source>
</evidence>
<evidence type="ECO:0000256" key="2">
    <source>
        <dbReference type="ARBA" id="ARBA00004635"/>
    </source>
</evidence>
<evidence type="ECO:0000256" key="7">
    <source>
        <dbReference type="ARBA" id="ARBA00023136"/>
    </source>
</evidence>
<evidence type="ECO:0000256" key="6">
    <source>
        <dbReference type="ARBA" id="ARBA00023121"/>
    </source>
</evidence>
<dbReference type="RefSeq" id="WP_062653499.1">
    <property type="nucleotide sequence ID" value="NZ_LPUR01000019.1"/>
</dbReference>
<evidence type="ECO:0000313" key="15">
    <source>
        <dbReference type="EMBL" id="KXH79032.1"/>
    </source>
</evidence>
<evidence type="ECO:0000256" key="3">
    <source>
        <dbReference type="ARBA" id="ARBA00006889"/>
    </source>
</evidence>
<dbReference type="InterPro" id="IPR002446">
    <property type="entry name" value="Lipocalin_bac"/>
</dbReference>
<dbReference type="InterPro" id="IPR000566">
    <property type="entry name" value="Lipocln_cytosolic_FA-bd_dom"/>
</dbReference>
<dbReference type="CDD" id="cd19438">
    <property type="entry name" value="lipocalin_Blc-like"/>
    <property type="match status" value="1"/>
</dbReference>
<dbReference type="OrthoDB" id="594739at2"/>
<feature type="chain" id="PRO_5013435114" description="Outer membrane lipoprotein Blc" evidence="13">
    <location>
        <begin position="24"/>
        <end position="182"/>
    </location>
</feature>
<comment type="similarity">
    <text evidence="3 13">Belongs to the calycin superfamily. Lipocalin family.</text>
</comment>
<comment type="subunit">
    <text evidence="4">Homodimer.</text>
</comment>
<comment type="function">
    <text evidence="11">Involved in the storage or transport of lipids necessary for membrane maintenance under stressful conditions. Displays a binding preference for lysophospholipids.</text>
</comment>
<comment type="subcellular location">
    <subcellularLocation>
        <location evidence="1">Cell outer membrane</location>
    </subcellularLocation>
    <subcellularLocation>
        <location evidence="2">Membrane</location>
        <topology evidence="2">Lipid-anchor</topology>
    </subcellularLocation>
</comment>
<dbReference type="FunFam" id="2.40.128.20:FF:000002">
    <property type="entry name" value="Outer membrane lipoprotein Blc"/>
    <property type="match status" value="1"/>
</dbReference>
<gene>
    <name evidence="15" type="ORF">AU378_20435</name>
</gene>
<dbReference type="SUPFAM" id="SSF50814">
    <property type="entry name" value="Lipocalins"/>
    <property type="match status" value="1"/>
</dbReference>
<keyword evidence="6" id="KW-0446">Lipid-binding</keyword>
<evidence type="ECO:0000256" key="4">
    <source>
        <dbReference type="ARBA" id="ARBA00011738"/>
    </source>
</evidence>
<evidence type="ECO:0000256" key="8">
    <source>
        <dbReference type="ARBA" id="ARBA00023139"/>
    </source>
</evidence>
<dbReference type="GO" id="GO:0006950">
    <property type="term" value="P:response to stress"/>
    <property type="evidence" value="ECO:0007669"/>
    <property type="project" value="UniProtKB-ARBA"/>
</dbReference>
<evidence type="ECO:0000256" key="5">
    <source>
        <dbReference type="ARBA" id="ARBA00022729"/>
    </source>
</evidence>
<dbReference type="PIRSF" id="PIRSF036893">
    <property type="entry name" value="Lipocalin_ApoD"/>
    <property type="match status" value="1"/>
</dbReference>
<dbReference type="AlphaFoldDB" id="A0A135W2S8"/>
<name>A0A135W2S8_9FLAO</name>
<keyword evidence="10" id="KW-0449">Lipoprotein</keyword>
<evidence type="ECO:0000256" key="11">
    <source>
        <dbReference type="ARBA" id="ARBA00057024"/>
    </source>
</evidence>
<dbReference type="PRINTS" id="PR01171">
    <property type="entry name" value="BCTLIPOCALIN"/>
</dbReference>
<evidence type="ECO:0000256" key="12">
    <source>
        <dbReference type="ARBA" id="ARBA00071217"/>
    </source>
</evidence>
<evidence type="ECO:0000313" key="16">
    <source>
        <dbReference type="Proteomes" id="UP000070513"/>
    </source>
</evidence>
<evidence type="ECO:0000256" key="13">
    <source>
        <dbReference type="PIRNR" id="PIRNR036893"/>
    </source>
</evidence>
<comment type="caution">
    <text evidence="15">The sequence shown here is derived from an EMBL/GenBank/DDBJ whole genome shotgun (WGS) entry which is preliminary data.</text>
</comment>
<proteinExistence type="inferred from homology"/>
<reference evidence="16" key="1">
    <citation type="submission" date="2015-12" db="EMBL/GenBank/DDBJ databases">
        <title>Genome sequence of a biocontrol rhizobacterium Chryseobacterium kwangjuense strain KJ1R5 isolated from pepper (Capsicum annuum L.).</title>
        <authorList>
            <person name="Jeong J.-J."/>
            <person name="Park H."/>
            <person name="Mannaa M."/>
            <person name="Sang M.K."/>
            <person name="Choi I.-G."/>
            <person name="Kim K.D."/>
        </authorList>
    </citation>
    <scope>NUCLEOTIDE SEQUENCE [LARGE SCALE GENOMIC DNA]</scope>
    <source>
        <strain evidence="16">KJ1R5</strain>
    </source>
</reference>
<protein>
    <recommendedName>
        <fullName evidence="12">Outer membrane lipoprotein Blc</fullName>
    </recommendedName>
</protein>
<dbReference type="Proteomes" id="UP000070513">
    <property type="component" value="Unassembled WGS sequence"/>
</dbReference>
<evidence type="ECO:0000259" key="14">
    <source>
        <dbReference type="Pfam" id="PF08212"/>
    </source>
</evidence>
<accession>A0A135W2S8</accession>
<dbReference type="Gene3D" id="2.40.128.20">
    <property type="match status" value="1"/>
</dbReference>
<reference evidence="15 16" key="2">
    <citation type="journal article" date="2016" name="Genome Announc.">
        <title>Draft Genome Sequence of a Biocontrol Rhizobacterium, Chryseobacterium kwangjuense Strain KJ1R5, Isolated from Pepper (Capsicum annuum).</title>
        <authorList>
            <person name="Jeong J.J."/>
            <person name="Park H."/>
            <person name="Park B.H."/>
            <person name="Mannaa M."/>
            <person name="Sang M.K."/>
            <person name="Choi I.G."/>
            <person name="Kim K.D."/>
        </authorList>
    </citation>
    <scope>NUCLEOTIDE SEQUENCE [LARGE SCALE GENOMIC DNA]</scope>
    <source>
        <strain evidence="15 16">KJ1R5</strain>
    </source>
</reference>
<dbReference type="GO" id="GO:0009279">
    <property type="term" value="C:cell outer membrane"/>
    <property type="evidence" value="ECO:0007669"/>
    <property type="project" value="UniProtKB-SubCell"/>
</dbReference>
<feature type="domain" description="Lipocalin/cytosolic fatty-acid binding" evidence="14">
    <location>
        <begin position="35"/>
        <end position="174"/>
    </location>
</feature>
<dbReference type="Pfam" id="PF08212">
    <property type="entry name" value="Lipocalin_2"/>
    <property type="match status" value="1"/>
</dbReference>
<dbReference type="InterPro" id="IPR022272">
    <property type="entry name" value="Lipocalin_CS"/>
</dbReference>
<dbReference type="InterPro" id="IPR012674">
    <property type="entry name" value="Calycin"/>
</dbReference>
<dbReference type="PROSITE" id="PS00213">
    <property type="entry name" value="LIPOCALIN"/>
    <property type="match status" value="1"/>
</dbReference>
<keyword evidence="9" id="KW-0998">Cell outer membrane</keyword>
<keyword evidence="8" id="KW-0564">Palmitate</keyword>
<dbReference type="PANTHER" id="PTHR10612">
    <property type="entry name" value="APOLIPOPROTEIN D"/>
    <property type="match status" value="1"/>
</dbReference>
<keyword evidence="5 13" id="KW-0732">Signal</keyword>
<dbReference type="InterPro" id="IPR047202">
    <property type="entry name" value="Lipocalin_Blc-like_dom"/>
</dbReference>
<evidence type="ECO:0000256" key="9">
    <source>
        <dbReference type="ARBA" id="ARBA00023237"/>
    </source>
</evidence>
<sequence length="182" mass="21069">MKNRIILIVIVCFVLLNSMTSCSSMPEKAQPVRQFDVNRYLGTWYEIARFDYYFEKNLDNAMAQYSLNADGNVEVVNSGYNFKKNKWVSVNGTAKFRRDKDAAALKVSFFGPFYAGYNVVALEDYKYALVAGKNLDYLWILSREKTIPEKVKQNFISKAQEIGYDTSKLIWVKQDKKSPFDK</sequence>
<dbReference type="PANTHER" id="PTHR10612:SF34">
    <property type="entry name" value="APOLIPOPROTEIN D"/>
    <property type="match status" value="1"/>
</dbReference>
<feature type="signal peptide" evidence="13">
    <location>
        <begin position="1"/>
        <end position="23"/>
    </location>
</feature>
<keyword evidence="7" id="KW-0472">Membrane</keyword>
<organism evidence="15 16">
    <name type="scientific">Chryseobacterium kwangjuense</name>
    <dbReference type="NCBI Taxonomy" id="267125"/>
    <lineage>
        <taxon>Bacteria</taxon>
        <taxon>Pseudomonadati</taxon>
        <taxon>Bacteroidota</taxon>
        <taxon>Flavobacteriia</taxon>
        <taxon>Flavobacteriales</taxon>
        <taxon>Weeksellaceae</taxon>
        <taxon>Chryseobacterium group</taxon>
        <taxon>Chryseobacterium</taxon>
    </lineage>
</organism>
<evidence type="ECO:0000256" key="10">
    <source>
        <dbReference type="ARBA" id="ARBA00023288"/>
    </source>
</evidence>
<dbReference type="PROSITE" id="PS51257">
    <property type="entry name" value="PROKAR_LIPOPROTEIN"/>
    <property type="match status" value="1"/>
</dbReference>